<dbReference type="PIRSF" id="PIRSF000383">
    <property type="entry name" value="PEAMT"/>
    <property type="match status" value="1"/>
</dbReference>
<dbReference type="HAMAP" id="MF_03217">
    <property type="entry name" value="PEMT"/>
    <property type="match status" value="1"/>
</dbReference>
<comment type="function">
    <text evidence="13 14">Catalyzes the first step of the methylation pathway of phosphatidylcholine biosynthesis, the SAM-dependent methylation of phosphatidylethanolamine (PE) to phosphatidylmonomethylethanolamine (PMME).</text>
</comment>
<comment type="caution">
    <text evidence="13 14">Lacks conserved residue(s) required for the propagation of feature annotation.</text>
</comment>
<comment type="subcellular location">
    <subcellularLocation>
        <location evidence="1">Endomembrane system</location>
        <topology evidence="1">Multi-pass membrane protein</topology>
    </subcellularLocation>
    <subcellularLocation>
        <location evidence="13 14">Endoplasmic reticulum membrane</location>
        <topology evidence="13 14">Multi-pass membrane protein</topology>
    </subcellularLocation>
</comment>
<dbReference type="InterPro" id="IPR016219">
    <property type="entry name" value="Phosphatid-EA_MeTrfase_fun"/>
</dbReference>
<evidence type="ECO:0000256" key="4">
    <source>
        <dbReference type="ARBA" id="ARBA00022679"/>
    </source>
</evidence>
<evidence type="ECO:0000256" key="8">
    <source>
        <dbReference type="ARBA" id="ARBA00022989"/>
    </source>
</evidence>
<evidence type="ECO:0000256" key="3">
    <source>
        <dbReference type="ARBA" id="ARBA00022603"/>
    </source>
</evidence>
<gene>
    <name evidence="16" type="ORF">K470DRAFT_256663</name>
</gene>
<feature type="transmembrane region" description="Helical" evidence="13 14">
    <location>
        <begin position="385"/>
        <end position="404"/>
    </location>
</feature>
<evidence type="ECO:0000256" key="9">
    <source>
        <dbReference type="ARBA" id="ARBA00023098"/>
    </source>
</evidence>
<evidence type="ECO:0000256" key="12">
    <source>
        <dbReference type="ARBA" id="ARBA00023264"/>
    </source>
</evidence>
<keyword evidence="10 13" id="KW-0472">Membrane</keyword>
<dbReference type="Proteomes" id="UP000799421">
    <property type="component" value="Unassembled WGS sequence"/>
</dbReference>
<evidence type="ECO:0000256" key="1">
    <source>
        <dbReference type="ARBA" id="ARBA00004127"/>
    </source>
</evidence>
<proteinExistence type="inferred from homology"/>
<dbReference type="PANTHER" id="PTHR32138">
    <property type="entry name" value="PHOSPHATIDYLETHANOLAMINE N-METHYLTRANSFERASE"/>
    <property type="match status" value="1"/>
</dbReference>
<feature type="transmembrane region" description="Helical" evidence="13 14">
    <location>
        <begin position="467"/>
        <end position="486"/>
    </location>
</feature>
<keyword evidence="5 13" id="KW-0949">S-adenosyl-L-methionine</keyword>
<evidence type="ECO:0000256" key="7">
    <source>
        <dbReference type="ARBA" id="ARBA00022824"/>
    </source>
</evidence>
<keyword evidence="11 13" id="KW-0594">Phospholipid biosynthesis</keyword>
<feature type="region of interest" description="Disordered" evidence="15">
    <location>
        <begin position="343"/>
        <end position="362"/>
    </location>
</feature>
<protein>
    <recommendedName>
        <fullName evidence="13 14">Phosphatidylethanolamine N-methyltransferase</fullName>
        <shortName evidence="13">PE methyltransferase</shortName>
        <shortName evidence="13 14">PEAMT</shortName>
        <shortName evidence="13">PEMT</shortName>
        <ecNumber evidence="13 14">2.1.1.17</ecNumber>
    </recommendedName>
</protein>
<comment type="pathway">
    <text evidence="13 14">Phospholipid metabolism; phosphatidylcholine biosynthesis.</text>
</comment>
<keyword evidence="7 13" id="KW-0256">Endoplasmic reticulum</keyword>
<dbReference type="PROSITE" id="PS51598">
    <property type="entry name" value="SAM_CHO2"/>
    <property type="match status" value="1"/>
</dbReference>
<dbReference type="OrthoDB" id="4583at2759"/>
<dbReference type="GO" id="GO:0004608">
    <property type="term" value="F:phosphatidylethanolamine N-methyltransferase activity"/>
    <property type="evidence" value="ECO:0007669"/>
    <property type="project" value="UniProtKB-UniRule"/>
</dbReference>
<evidence type="ECO:0000256" key="14">
    <source>
        <dbReference type="RuleBase" id="RU361122"/>
    </source>
</evidence>
<evidence type="ECO:0000256" key="5">
    <source>
        <dbReference type="ARBA" id="ARBA00022691"/>
    </source>
</evidence>
<keyword evidence="12 13" id="KW-1208">Phospholipid metabolism</keyword>
<keyword evidence="4 13" id="KW-0808">Transferase</keyword>
<feature type="compositionally biased region" description="Basic and acidic residues" evidence="15">
    <location>
        <begin position="18"/>
        <end position="41"/>
    </location>
</feature>
<dbReference type="GO" id="GO:0006656">
    <property type="term" value="P:phosphatidylcholine biosynthetic process"/>
    <property type="evidence" value="ECO:0007669"/>
    <property type="project" value="UniProtKB-UniRule"/>
</dbReference>
<keyword evidence="3 13" id="KW-0489">Methyltransferase</keyword>
<keyword evidence="9 13" id="KW-0443">Lipid metabolism</keyword>
<keyword evidence="2 13" id="KW-0444">Lipid biosynthesis</keyword>
<dbReference type="Gene3D" id="2.60.40.2840">
    <property type="match status" value="1"/>
</dbReference>
<accession>A0A6A7C371</accession>
<evidence type="ECO:0000256" key="15">
    <source>
        <dbReference type="SAM" id="MobiDB-lite"/>
    </source>
</evidence>
<reference evidence="16" key="1">
    <citation type="journal article" date="2020" name="Stud. Mycol.">
        <title>101 Dothideomycetes genomes: a test case for predicting lifestyles and emergence of pathogens.</title>
        <authorList>
            <person name="Haridas S."/>
            <person name="Albert R."/>
            <person name="Binder M."/>
            <person name="Bloem J."/>
            <person name="Labutti K."/>
            <person name="Salamov A."/>
            <person name="Andreopoulos B."/>
            <person name="Baker S."/>
            <person name="Barry K."/>
            <person name="Bills G."/>
            <person name="Bluhm B."/>
            <person name="Cannon C."/>
            <person name="Castanera R."/>
            <person name="Culley D."/>
            <person name="Daum C."/>
            <person name="Ezra D."/>
            <person name="Gonzalez J."/>
            <person name="Henrissat B."/>
            <person name="Kuo A."/>
            <person name="Liang C."/>
            <person name="Lipzen A."/>
            <person name="Lutzoni F."/>
            <person name="Magnuson J."/>
            <person name="Mondo S."/>
            <person name="Nolan M."/>
            <person name="Ohm R."/>
            <person name="Pangilinan J."/>
            <person name="Park H.-J."/>
            <person name="Ramirez L."/>
            <person name="Alfaro M."/>
            <person name="Sun H."/>
            <person name="Tritt A."/>
            <person name="Yoshinaga Y."/>
            <person name="Zwiers L.-H."/>
            <person name="Turgeon B."/>
            <person name="Goodwin S."/>
            <person name="Spatafora J."/>
            <person name="Crous P."/>
            <person name="Grigoriev I."/>
        </authorList>
    </citation>
    <scope>NUCLEOTIDE SEQUENCE</scope>
    <source>
        <strain evidence="16">CBS 480.64</strain>
    </source>
</reference>
<evidence type="ECO:0000256" key="6">
    <source>
        <dbReference type="ARBA" id="ARBA00022692"/>
    </source>
</evidence>
<dbReference type="EMBL" id="MU005970">
    <property type="protein sequence ID" value="KAF2861823.1"/>
    <property type="molecule type" value="Genomic_DNA"/>
</dbReference>
<feature type="transmembrane region" description="Helical" evidence="13 14">
    <location>
        <begin position="97"/>
        <end position="116"/>
    </location>
</feature>
<dbReference type="GO" id="GO:0032259">
    <property type="term" value="P:methylation"/>
    <property type="evidence" value="ECO:0007669"/>
    <property type="project" value="UniProtKB-KW"/>
</dbReference>
<evidence type="ECO:0000313" key="16">
    <source>
        <dbReference type="EMBL" id="KAF2861823.1"/>
    </source>
</evidence>
<feature type="transmembrane region" description="Helical" evidence="13 14">
    <location>
        <begin position="213"/>
        <end position="234"/>
    </location>
</feature>
<dbReference type="UniPathway" id="UPA00753"/>
<sequence length="947" mass="107780">MSNVAKSSSSSHNNMDVADPKGKPHTDTAELRERLLTREPAKAQNAQATVKKLNDENGQDSEGGHTFGRTPDGTIFTVPHTEDMVSQLFNPWQPKNISDAFIVGILVGLCCFYFLLPPGTRAPVFAVIFLFWRTCYNLGIGWLLYNQSQHNRLINWAKKYKILDRPQPKEHPRPYVYNFLKRDLESKIPKGYSFDKAPVEFNTWLLFRRVVDLVLMSDFTSYCLFALACVHQPAGESTPVTLLRWTGGVLLILFNLWVKLDAHRVVKDFAWYWGDFFFLIDQELTFDGVFELAPHPMYSVGYAGYYGISMLTASYKVLFVSIIAHTAQLLFLAVVENPHIERTYNTPSNETEQKQAGENTRPGTLYSGEDTRIVFNQRLGRQGGLYRTTNVSLVVLQVYLYIAAILSPSNRTWQAVFVLNAVIWRLWYSFGLGFILNRQSSNKWWTRQFVKHGESIEEAWRQWKDTYRFSLVMCYTGFACATWKMYGLPGDWTIGMAVLRHVLGVAFILLQLLTVLSIHDSLGEFGWYFGDFFFEGAPRLNYDGIYRYLNNPERTIGLAGVWGAAMITWSKTIFALALLSHSLTFCFVQFVERPHMQKLYRQGLREVSGVSRSIQRSLPSPIQKWTESGDRMLDECLDFVEAVIETKLSKVVAALGNFVTNSTSLVERLPARISITRLAPDLGGCDPKDYSLEIDQTQPGMSYKSTKPSGREGMSAQDGPMRLTLLYGSPIKVKWTAPRNHSKNDWIGLYRVGDNATREVTRVSSQGRWNPTNKGMYHQRGADNGVVAEDQPYPSKELLCGEVEFRGDKLWWTEGVFEFRYHHDGMHNVMDVSQPFSLHIDKFDEDGDATSVRAVEAVLLPMVQNCFDRDPVVAPQTVEETFGPTLEREGKYARRVVYAVKQMFGIEFAPDVVRADGCVRHLAWRIVNAKKVLAPYSMSPQRCSTPV</sequence>
<organism evidence="16 17">
    <name type="scientific">Piedraia hortae CBS 480.64</name>
    <dbReference type="NCBI Taxonomy" id="1314780"/>
    <lineage>
        <taxon>Eukaryota</taxon>
        <taxon>Fungi</taxon>
        <taxon>Dikarya</taxon>
        <taxon>Ascomycota</taxon>
        <taxon>Pezizomycotina</taxon>
        <taxon>Dothideomycetes</taxon>
        <taxon>Dothideomycetidae</taxon>
        <taxon>Capnodiales</taxon>
        <taxon>Piedraiaceae</taxon>
        <taxon>Piedraia</taxon>
    </lineage>
</organism>
<feature type="transmembrane region" description="Helical" evidence="13 14">
    <location>
        <begin position="240"/>
        <end position="258"/>
    </location>
</feature>
<evidence type="ECO:0000256" key="11">
    <source>
        <dbReference type="ARBA" id="ARBA00023209"/>
    </source>
</evidence>
<dbReference type="PANTHER" id="PTHR32138:SF0">
    <property type="entry name" value="PHOSPHATIDYLETHANOLAMINE N-METHYLTRANSFERASE"/>
    <property type="match status" value="1"/>
</dbReference>
<evidence type="ECO:0000256" key="2">
    <source>
        <dbReference type="ARBA" id="ARBA00022516"/>
    </source>
</evidence>
<keyword evidence="8 13" id="KW-1133">Transmembrane helix</keyword>
<evidence type="ECO:0000256" key="13">
    <source>
        <dbReference type="HAMAP-Rule" id="MF_03217"/>
    </source>
</evidence>
<comment type="similarity">
    <text evidence="13 14">Belongs to the class VI-like SAM-binding methyltransferase superfamily. CHO2 family.</text>
</comment>
<feature type="transmembrane region" description="Helical" evidence="13 14">
    <location>
        <begin position="416"/>
        <end position="436"/>
    </location>
</feature>
<keyword evidence="6 13" id="KW-0812">Transmembrane</keyword>
<feature type="transmembrane region" description="Helical" evidence="13 14">
    <location>
        <begin position="122"/>
        <end position="145"/>
    </location>
</feature>
<feature type="transmembrane region" description="Helical" evidence="13 14">
    <location>
        <begin position="498"/>
        <end position="518"/>
    </location>
</feature>
<evidence type="ECO:0000256" key="10">
    <source>
        <dbReference type="ARBA" id="ARBA00023136"/>
    </source>
</evidence>
<dbReference type="InterPro" id="IPR007318">
    <property type="entry name" value="Phopholipid_MeTrfase"/>
</dbReference>
<evidence type="ECO:0000313" key="17">
    <source>
        <dbReference type="Proteomes" id="UP000799421"/>
    </source>
</evidence>
<dbReference type="GO" id="GO:0005789">
    <property type="term" value="C:endoplasmic reticulum membrane"/>
    <property type="evidence" value="ECO:0007669"/>
    <property type="project" value="UniProtKB-SubCell"/>
</dbReference>
<feature type="region of interest" description="Disordered" evidence="15">
    <location>
        <begin position="1"/>
        <end position="71"/>
    </location>
</feature>
<name>A0A6A7C371_9PEZI</name>
<dbReference type="EC" id="2.1.1.17" evidence="13 14"/>
<comment type="catalytic activity">
    <reaction evidence="13 14">
        <text>a 1,2-diacyl-sn-glycero-3-phosphoethanolamine + S-adenosyl-L-methionine = a 1,2-diacyl-sn-glycero-3-phospho-N-methylethanolamine + S-adenosyl-L-homocysteine + H(+)</text>
        <dbReference type="Rhea" id="RHEA:11164"/>
        <dbReference type="ChEBI" id="CHEBI:15378"/>
        <dbReference type="ChEBI" id="CHEBI:57856"/>
        <dbReference type="ChEBI" id="CHEBI:59789"/>
        <dbReference type="ChEBI" id="CHEBI:64573"/>
        <dbReference type="ChEBI" id="CHEBI:64612"/>
        <dbReference type="EC" id="2.1.1.17"/>
    </reaction>
</comment>
<dbReference type="Pfam" id="PF04191">
    <property type="entry name" value="PEMT"/>
    <property type="match status" value="2"/>
</dbReference>
<dbReference type="AlphaFoldDB" id="A0A6A7C371"/>
<keyword evidence="17" id="KW-1185">Reference proteome</keyword>